<dbReference type="InterPro" id="IPR013324">
    <property type="entry name" value="RNA_pol_sigma_r3/r4-like"/>
</dbReference>
<name>A0ABT9U9Q4_PAEHA</name>
<dbReference type="Gene3D" id="1.10.1740.10">
    <property type="match status" value="1"/>
</dbReference>
<dbReference type="SUPFAM" id="SSF88946">
    <property type="entry name" value="Sigma2 domain of RNA polymerase sigma factors"/>
    <property type="match status" value="1"/>
</dbReference>
<dbReference type="SUPFAM" id="SSF88659">
    <property type="entry name" value="Sigma3 and sigma4 domains of RNA polymerase sigma factors"/>
    <property type="match status" value="1"/>
</dbReference>
<evidence type="ECO:0000256" key="1">
    <source>
        <dbReference type="ARBA" id="ARBA00010641"/>
    </source>
</evidence>
<dbReference type="EMBL" id="JAUSSU010000019">
    <property type="protein sequence ID" value="MDQ0116387.1"/>
    <property type="molecule type" value="Genomic_DNA"/>
</dbReference>
<dbReference type="PANTHER" id="PTHR43133:SF51">
    <property type="entry name" value="RNA POLYMERASE SIGMA FACTOR"/>
    <property type="match status" value="1"/>
</dbReference>
<feature type="domain" description="RNA polymerase sigma-70 region 2" evidence="5">
    <location>
        <begin position="22"/>
        <end position="87"/>
    </location>
</feature>
<evidence type="ECO:0000313" key="7">
    <source>
        <dbReference type="EMBL" id="MDQ0116387.1"/>
    </source>
</evidence>
<evidence type="ECO:0000256" key="4">
    <source>
        <dbReference type="ARBA" id="ARBA00023163"/>
    </source>
</evidence>
<dbReference type="InterPro" id="IPR036388">
    <property type="entry name" value="WH-like_DNA-bd_sf"/>
</dbReference>
<gene>
    <name evidence="7" type="ORF">J2T15_005867</name>
</gene>
<dbReference type="Gene3D" id="1.10.10.10">
    <property type="entry name" value="Winged helix-like DNA-binding domain superfamily/Winged helix DNA-binding domain"/>
    <property type="match status" value="1"/>
</dbReference>
<dbReference type="CDD" id="cd06171">
    <property type="entry name" value="Sigma70_r4"/>
    <property type="match status" value="1"/>
</dbReference>
<dbReference type="InterPro" id="IPR039425">
    <property type="entry name" value="RNA_pol_sigma-70-like"/>
</dbReference>
<dbReference type="NCBIfam" id="TIGR02937">
    <property type="entry name" value="sigma70-ECF"/>
    <property type="match status" value="1"/>
</dbReference>
<dbReference type="InterPro" id="IPR013325">
    <property type="entry name" value="RNA_pol_sigma_r2"/>
</dbReference>
<sequence>MSQQDDILQAKRGNHDAFVRIIKACEPSMYRLAKSYLKTDTECADAMQETILKAFQSIRTLREPQYFKTWLLRILINECNRLLKHRSQVIPIADMAERCSHSHEPQHYGLNEAVQALEEDLRVTITLFYMEDLPLKEIAQLLELPEGTVKSRLYRAREKLSRYIRQERSMTNE</sequence>
<comment type="similarity">
    <text evidence="1">Belongs to the sigma-70 factor family. ECF subfamily.</text>
</comment>
<keyword evidence="3" id="KW-0731">Sigma factor</keyword>
<evidence type="ECO:0000256" key="3">
    <source>
        <dbReference type="ARBA" id="ARBA00023082"/>
    </source>
</evidence>
<evidence type="ECO:0000313" key="8">
    <source>
        <dbReference type="Proteomes" id="UP001229346"/>
    </source>
</evidence>
<dbReference type="Pfam" id="PF04542">
    <property type="entry name" value="Sigma70_r2"/>
    <property type="match status" value="1"/>
</dbReference>
<keyword evidence="8" id="KW-1185">Reference proteome</keyword>
<comment type="caution">
    <text evidence="7">The sequence shown here is derived from an EMBL/GenBank/DDBJ whole genome shotgun (WGS) entry which is preliminary data.</text>
</comment>
<dbReference type="Proteomes" id="UP001229346">
    <property type="component" value="Unassembled WGS sequence"/>
</dbReference>
<dbReference type="InterPro" id="IPR014284">
    <property type="entry name" value="RNA_pol_sigma-70_dom"/>
</dbReference>
<evidence type="ECO:0000259" key="6">
    <source>
        <dbReference type="Pfam" id="PF08281"/>
    </source>
</evidence>
<evidence type="ECO:0000259" key="5">
    <source>
        <dbReference type="Pfam" id="PF04542"/>
    </source>
</evidence>
<dbReference type="Pfam" id="PF08281">
    <property type="entry name" value="Sigma70_r4_2"/>
    <property type="match status" value="1"/>
</dbReference>
<dbReference type="InterPro" id="IPR013249">
    <property type="entry name" value="RNA_pol_sigma70_r4_t2"/>
</dbReference>
<reference evidence="7 8" key="1">
    <citation type="submission" date="2023-07" db="EMBL/GenBank/DDBJ databases">
        <title>Sorghum-associated microbial communities from plants grown in Nebraska, USA.</title>
        <authorList>
            <person name="Schachtman D."/>
        </authorList>
    </citation>
    <scope>NUCLEOTIDE SEQUENCE [LARGE SCALE GENOMIC DNA]</scope>
    <source>
        <strain evidence="7 8">CC482</strain>
    </source>
</reference>
<evidence type="ECO:0000256" key="2">
    <source>
        <dbReference type="ARBA" id="ARBA00023015"/>
    </source>
</evidence>
<keyword evidence="4" id="KW-0804">Transcription</keyword>
<accession>A0ABT9U9Q4</accession>
<dbReference type="InterPro" id="IPR007627">
    <property type="entry name" value="RNA_pol_sigma70_r2"/>
</dbReference>
<organism evidence="7 8">
    <name type="scientific">Paenibacillus harenae</name>
    <dbReference type="NCBI Taxonomy" id="306543"/>
    <lineage>
        <taxon>Bacteria</taxon>
        <taxon>Bacillati</taxon>
        <taxon>Bacillota</taxon>
        <taxon>Bacilli</taxon>
        <taxon>Bacillales</taxon>
        <taxon>Paenibacillaceae</taxon>
        <taxon>Paenibacillus</taxon>
    </lineage>
</organism>
<dbReference type="RefSeq" id="WP_307208448.1">
    <property type="nucleotide sequence ID" value="NZ_JAUSSU010000019.1"/>
</dbReference>
<proteinExistence type="inferred from homology"/>
<keyword evidence="2" id="KW-0805">Transcription regulation</keyword>
<dbReference type="PANTHER" id="PTHR43133">
    <property type="entry name" value="RNA POLYMERASE ECF-TYPE SIGMA FACTO"/>
    <property type="match status" value="1"/>
</dbReference>
<protein>
    <submittedName>
        <fullName evidence="7">RNA polymerase sigma-70 factor (ECF subfamily)</fullName>
    </submittedName>
</protein>
<feature type="domain" description="RNA polymerase sigma factor 70 region 4 type 2" evidence="6">
    <location>
        <begin position="111"/>
        <end position="160"/>
    </location>
</feature>